<reference evidence="1" key="1">
    <citation type="submission" date="2018-04" db="EMBL/GenBank/DDBJ databases">
        <title>Transcriptome of Schizaphis graminum biotype I.</title>
        <authorList>
            <person name="Scully E.D."/>
            <person name="Geib S.M."/>
            <person name="Palmer N.A."/>
            <person name="Koch K."/>
            <person name="Bradshaw J."/>
            <person name="Heng-Moss T."/>
            <person name="Sarath G."/>
        </authorList>
    </citation>
    <scope>NUCLEOTIDE SEQUENCE</scope>
</reference>
<sequence length="99" mass="11360">MWTYGLQLWGNAKETNVNKIQTVQNKILRLITNTPLYVSNCTLHTDLNIKIVHAEAVTFYKSFHSRLPYHPNPLVSNLASRTIPGNPTRRLKKVGVKIY</sequence>
<dbReference type="EMBL" id="GGMR01003427">
    <property type="protein sequence ID" value="MBY16046.1"/>
    <property type="molecule type" value="Transcribed_RNA"/>
</dbReference>
<keyword evidence="1" id="KW-0548">Nucleotidyltransferase</keyword>
<gene>
    <name evidence="1" type="primary">RTase_60</name>
    <name evidence="1" type="ORF">g.133070</name>
</gene>
<organism evidence="1">
    <name type="scientific">Schizaphis graminum</name>
    <name type="common">Green bug aphid</name>
    <dbReference type="NCBI Taxonomy" id="13262"/>
    <lineage>
        <taxon>Eukaryota</taxon>
        <taxon>Metazoa</taxon>
        <taxon>Ecdysozoa</taxon>
        <taxon>Arthropoda</taxon>
        <taxon>Hexapoda</taxon>
        <taxon>Insecta</taxon>
        <taxon>Pterygota</taxon>
        <taxon>Neoptera</taxon>
        <taxon>Paraneoptera</taxon>
        <taxon>Hemiptera</taxon>
        <taxon>Sternorrhyncha</taxon>
        <taxon>Aphidomorpha</taxon>
        <taxon>Aphidoidea</taxon>
        <taxon>Aphididae</taxon>
        <taxon>Aphidini</taxon>
        <taxon>Schizaphis</taxon>
    </lineage>
</organism>
<proteinExistence type="predicted"/>
<name>A0A2S2NGY0_SCHGA</name>
<protein>
    <submittedName>
        <fullName evidence="1">Putative RNA-directed DNA polymerase</fullName>
    </submittedName>
</protein>
<keyword evidence="1" id="KW-0695">RNA-directed DNA polymerase</keyword>
<evidence type="ECO:0000313" key="1">
    <source>
        <dbReference type="EMBL" id="MBY16046.1"/>
    </source>
</evidence>
<keyword evidence="1" id="KW-0808">Transferase</keyword>
<dbReference type="GO" id="GO:0003964">
    <property type="term" value="F:RNA-directed DNA polymerase activity"/>
    <property type="evidence" value="ECO:0007669"/>
    <property type="project" value="UniProtKB-KW"/>
</dbReference>
<accession>A0A2S2NGY0</accession>
<dbReference type="AlphaFoldDB" id="A0A2S2NGY0"/>